<evidence type="ECO:0000313" key="2">
    <source>
        <dbReference type="EMBL" id="KAF7814047.1"/>
    </source>
</evidence>
<dbReference type="InterPro" id="IPR029058">
    <property type="entry name" value="AB_hydrolase_fold"/>
</dbReference>
<dbReference type="AlphaFoldDB" id="A0A834T2U4"/>
<feature type="domain" description="AB hydrolase-1" evidence="1">
    <location>
        <begin position="97"/>
        <end position="194"/>
    </location>
</feature>
<dbReference type="PANTHER" id="PTHR43139:SF37">
    <property type="entry name" value="ALPHA_BETA-HYDROLASES SUPERFAMILY PROTEIN"/>
    <property type="match status" value="1"/>
</dbReference>
<comment type="caution">
    <text evidence="2">The sequence shown here is derived from an EMBL/GenBank/DDBJ whole genome shotgun (WGS) entry which is preliminary data.</text>
</comment>
<keyword evidence="3" id="KW-1185">Reference proteome</keyword>
<accession>A0A834T2U4</accession>
<organism evidence="2 3">
    <name type="scientific">Senna tora</name>
    <dbReference type="NCBI Taxonomy" id="362788"/>
    <lineage>
        <taxon>Eukaryota</taxon>
        <taxon>Viridiplantae</taxon>
        <taxon>Streptophyta</taxon>
        <taxon>Embryophyta</taxon>
        <taxon>Tracheophyta</taxon>
        <taxon>Spermatophyta</taxon>
        <taxon>Magnoliopsida</taxon>
        <taxon>eudicotyledons</taxon>
        <taxon>Gunneridae</taxon>
        <taxon>Pentapetalae</taxon>
        <taxon>rosids</taxon>
        <taxon>fabids</taxon>
        <taxon>Fabales</taxon>
        <taxon>Fabaceae</taxon>
        <taxon>Caesalpinioideae</taxon>
        <taxon>Cassia clade</taxon>
        <taxon>Senna</taxon>
    </lineage>
</organism>
<dbReference type="EMBL" id="JAAIUW010000009">
    <property type="protein sequence ID" value="KAF7814047.1"/>
    <property type="molecule type" value="Genomic_DNA"/>
</dbReference>
<dbReference type="OrthoDB" id="6431331at2759"/>
<proteinExistence type="predicted"/>
<dbReference type="InterPro" id="IPR052370">
    <property type="entry name" value="Meta-cleavage_hydrolase"/>
</dbReference>
<evidence type="ECO:0000313" key="3">
    <source>
        <dbReference type="Proteomes" id="UP000634136"/>
    </source>
</evidence>
<dbReference type="InterPro" id="IPR000073">
    <property type="entry name" value="AB_hydrolase_1"/>
</dbReference>
<dbReference type="Pfam" id="PF00561">
    <property type="entry name" value="Abhydrolase_1"/>
    <property type="match status" value="1"/>
</dbReference>
<dbReference type="GO" id="GO:0016787">
    <property type="term" value="F:hydrolase activity"/>
    <property type="evidence" value="ECO:0007669"/>
    <property type="project" value="UniProtKB-KW"/>
</dbReference>
<dbReference type="SUPFAM" id="SSF53474">
    <property type="entry name" value="alpha/beta-Hydrolases"/>
    <property type="match status" value="1"/>
</dbReference>
<dbReference type="PANTHER" id="PTHR43139">
    <property type="entry name" value="SI:DKEY-122A22.2"/>
    <property type="match status" value="1"/>
</dbReference>
<name>A0A834T2U4_9FABA</name>
<protein>
    <submittedName>
        <fullName evidence="2">Alpha/beta hydrolase fold</fullName>
    </submittedName>
</protein>
<sequence>MKLKNRTCFKLLCVPLSISTSLIHYLTLSLYNTIPLLIPNFVLRLVGILVRVGIKVLEMFLRLNFRLSNLSPCSVTLDDKTVVNFWVTNKPDLEKPNVALIHGYGGTSWWQFYWQIRPLSRRLNLYVPDLLFFGDSRTGRGDRSDVFQAKCVGEGMRKLGVSRYSVAGISYGGYVSYRMAEMYPKEVDKVVIVSCGICYREEEKEAHLKEIGRSPLDLLVPQNPNDLRGLLHLCMYKFDPIKWVPDFFLEEGLKETLIIWGDKDKVFPIAHAYQLERHLEPKAKVAVIKDTGHAVNYDAPIAMANLIISFCS</sequence>
<dbReference type="Proteomes" id="UP000634136">
    <property type="component" value="Unassembled WGS sequence"/>
</dbReference>
<reference evidence="2" key="1">
    <citation type="submission" date="2020-09" db="EMBL/GenBank/DDBJ databases">
        <title>Genome-Enabled Discovery of Anthraquinone Biosynthesis in Senna tora.</title>
        <authorList>
            <person name="Kang S.-H."/>
            <person name="Pandey R.P."/>
            <person name="Lee C.-M."/>
            <person name="Sim J.-S."/>
            <person name="Jeong J.-T."/>
            <person name="Choi B.-S."/>
            <person name="Jung M."/>
            <person name="Ginzburg D."/>
            <person name="Zhao K."/>
            <person name="Won S.Y."/>
            <person name="Oh T.-J."/>
            <person name="Yu Y."/>
            <person name="Kim N.-H."/>
            <person name="Lee O.R."/>
            <person name="Lee T.-H."/>
            <person name="Bashyal P."/>
            <person name="Kim T.-S."/>
            <person name="Lee W.-H."/>
            <person name="Kawkins C."/>
            <person name="Kim C.-K."/>
            <person name="Kim J.S."/>
            <person name="Ahn B.O."/>
            <person name="Rhee S.Y."/>
            <person name="Sohng J.K."/>
        </authorList>
    </citation>
    <scope>NUCLEOTIDE SEQUENCE</scope>
    <source>
        <tissue evidence="2">Leaf</tissue>
    </source>
</reference>
<evidence type="ECO:0000259" key="1">
    <source>
        <dbReference type="Pfam" id="PF00561"/>
    </source>
</evidence>
<keyword evidence="2" id="KW-0378">Hydrolase</keyword>
<dbReference type="Gene3D" id="3.40.50.1820">
    <property type="entry name" value="alpha/beta hydrolase"/>
    <property type="match status" value="1"/>
</dbReference>
<gene>
    <name evidence="2" type="ORF">G2W53_028016</name>
</gene>